<proteinExistence type="predicted"/>
<sequence>MSNHITRSVLLCYGCMLVWSLTSKDNWNRPDIRIQYVMEKLSNIISFPHPVNEVAARWVAFMVFSLSLAIILSNAYWMIWFLCYGFLARVLTGPKVSPMGLLATRVIVPTFGNRRKMVAGPPKRFAQAIGLVFSVASLLLVYAADMTYSAEAVLGVLAIFAAMESFAGFCAGCFVFGILMKAGIIPGETCKKCADIWSAA</sequence>
<name>A0A382JD43_9ZZZZ</name>
<reference evidence="3" key="1">
    <citation type="submission" date="2018-05" db="EMBL/GenBank/DDBJ databases">
        <authorList>
            <person name="Lanie J.A."/>
            <person name="Ng W.-L."/>
            <person name="Kazmierczak K.M."/>
            <person name="Andrzejewski T.M."/>
            <person name="Davidsen T.M."/>
            <person name="Wayne K.J."/>
            <person name="Tettelin H."/>
            <person name="Glass J.I."/>
            <person name="Rusch D."/>
            <person name="Podicherti R."/>
            <person name="Tsui H.-C.T."/>
            <person name="Winkler M.E."/>
        </authorList>
    </citation>
    <scope>NUCLEOTIDE SEQUENCE</scope>
</reference>
<evidence type="ECO:0000313" key="3">
    <source>
        <dbReference type="EMBL" id="SVC09272.1"/>
    </source>
</evidence>
<evidence type="ECO:0000259" key="2">
    <source>
        <dbReference type="Pfam" id="PF14340"/>
    </source>
</evidence>
<dbReference type="Pfam" id="PF14340">
    <property type="entry name" value="DUF4395"/>
    <property type="match status" value="1"/>
</dbReference>
<feature type="domain" description="DUF4395" evidence="2">
    <location>
        <begin position="51"/>
        <end position="181"/>
    </location>
</feature>
<keyword evidence="1" id="KW-0472">Membrane</keyword>
<feature type="transmembrane region" description="Helical" evidence="1">
    <location>
        <begin position="58"/>
        <end position="87"/>
    </location>
</feature>
<organism evidence="3">
    <name type="scientific">marine metagenome</name>
    <dbReference type="NCBI Taxonomy" id="408172"/>
    <lineage>
        <taxon>unclassified sequences</taxon>
        <taxon>metagenomes</taxon>
        <taxon>ecological metagenomes</taxon>
    </lineage>
</organism>
<accession>A0A382JD43</accession>
<evidence type="ECO:0000256" key="1">
    <source>
        <dbReference type="SAM" id="Phobius"/>
    </source>
</evidence>
<protein>
    <recommendedName>
        <fullName evidence="2">DUF4395 domain-containing protein</fullName>
    </recommendedName>
</protein>
<keyword evidence="1" id="KW-1133">Transmembrane helix</keyword>
<dbReference type="InterPro" id="IPR025508">
    <property type="entry name" value="DUF4395"/>
</dbReference>
<dbReference type="EMBL" id="UINC01073129">
    <property type="protein sequence ID" value="SVC09272.1"/>
    <property type="molecule type" value="Genomic_DNA"/>
</dbReference>
<keyword evidence="1" id="KW-0812">Transmembrane</keyword>
<feature type="transmembrane region" description="Helical" evidence="1">
    <location>
        <begin position="156"/>
        <end position="179"/>
    </location>
</feature>
<feature type="transmembrane region" description="Helical" evidence="1">
    <location>
        <begin position="125"/>
        <end position="144"/>
    </location>
</feature>
<dbReference type="AlphaFoldDB" id="A0A382JD43"/>
<gene>
    <name evidence="3" type="ORF">METZ01_LOCUS262126</name>
</gene>